<protein>
    <submittedName>
        <fullName evidence="1">Uncharacterized protein</fullName>
    </submittedName>
</protein>
<comment type="caution">
    <text evidence="1">The sequence shown here is derived from an EMBL/GenBank/DDBJ whole genome shotgun (WGS) entry which is preliminary data.</text>
</comment>
<gene>
    <name evidence="1" type="ORF">CTEN210_06230</name>
</gene>
<dbReference type="AlphaFoldDB" id="A0AAD3CS86"/>
<organism evidence="1 2">
    <name type="scientific">Chaetoceros tenuissimus</name>
    <dbReference type="NCBI Taxonomy" id="426638"/>
    <lineage>
        <taxon>Eukaryota</taxon>
        <taxon>Sar</taxon>
        <taxon>Stramenopiles</taxon>
        <taxon>Ochrophyta</taxon>
        <taxon>Bacillariophyta</taxon>
        <taxon>Coscinodiscophyceae</taxon>
        <taxon>Chaetocerotophycidae</taxon>
        <taxon>Chaetocerotales</taxon>
        <taxon>Chaetocerotaceae</taxon>
        <taxon>Chaetoceros</taxon>
    </lineage>
</organism>
<sequence>MTHKENSTVKEDIAKWYAKWESQPKFEDYPHYTPTAPFTSDPNAHSRDLAHCMFCDAIMFIYKALDAWPSLEEGKQEQVLSPQDKLSIGHGLLMFHIALSTAFLVDSSAVNFKSEVKEEEKDYILHMTIIEKFFEIKYTELVSEKDRNDPELLTFFEQLSAVMDIVGSCEFIPNFLEMMLF</sequence>
<name>A0AAD3CS86_9STRA</name>
<evidence type="ECO:0000313" key="1">
    <source>
        <dbReference type="EMBL" id="GFH49754.1"/>
    </source>
</evidence>
<accession>A0AAD3CS86</accession>
<keyword evidence="2" id="KW-1185">Reference proteome</keyword>
<dbReference type="Proteomes" id="UP001054902">
    <property type="component" value="Unassembled WGS sequence"/>
</dbReference>
<reference evidence="1 2" key="1">
    <citation type="journal article" date="2021" name="Sci. Rep.">
        <title>The genome of the diatom Chaetoceros tenuissimus carries an ancient integrated fragment of an extant virus.</title>
        <authorList>
            <person name="Hongo Y."/>
            <person name="Kimura K."/>
            <person name="Takaki Y."/>
            <person name="Yoshida Y."/>
            <person name="Baba S."/>
            <person name="Kobayashi G."/>
            <person name="Nagasaki K."/>
            <person name="Hano T."/>
            <person name="Tomaru Y."/>
        </authorList>
    </citation>
    <scope>NUCLEOTIDE SEQUENCE [LARGE SCALE GENOMIC DNA]</scope>
    <source>
        <strain evidence="1 2">NIES-3715</strain>
    </source>
</reference>
<evidence type="ECO:0000313" key="2">
    <source>
        <dbReference type="Proteomes" id="UP001054902"/>
    </source>
</evidence>
<dbReference type="EMBL" id="BLLK01000038">
    <property type="protein sequence ID" value="GFH49754.1"/>
    <property type="molecule type" value="Genomic_DNA"/>
</dbReference>
<proteinExistence type="predicted"/>